<dbReference type="AlphaFoldDB" id="A0A2I2KHZ9"/>
<comment type="similarity">
    <text evidence="1">Belongs to the short-chain dehydrogenases/reductases (SDR) family.</text>
</comment>
<reference evidence="3 4" key="1">
    <citation type="submission" date="2017-06" db="EMBL/GenBank/DDBJ databases">
        <authorList>
            <person name="Kim H.J."/>
            <person name="Triplett B.A."/>
        </authorList>
    </citation>
    <scope>NUCLEOTIDE SEQUENCE [LARGE SCALE GENOMIC DNA]</scope>
    <source>
        <strain evidence="3">FRACA_ARgP5</strain>
    </source>
</reference>
<dbReference type="EMBL" id="FZMO01000001">
    <property type="protein sequence ID" value="SNQ45300.1"/>
    <property type="molecule type" value="Genomic_DNA"/>
</dbReference>
<dbReference type="PANTHER" id="PTHR43669">
    <property type="entry name" value="5-KETO-D-GLUCONATE 5-REDUCTASE"/>
    <property type="match status" value="1"/>
</dbReference>
<dbReference type="RefSeq" id="WP_207770082.1">
    <property type="nucleotide sequence ID" value="NZ_FZMO01000001.1"/>
</dbReference>
<keyword evidence="2" id="KW-0560">Oxidoreductase</keyword>
<gene>
    <name evidence="3" type="ORF">FRACA_10059</name>
</gene>
<evidence type="ECO:0000256" key="2">
    <source>
        <dbReference type="ARBA" id="ARBA00023002"/>
    </source>
</evidence>
<dbReference type="Proteomes" id="UP000234331">
    <property type="component" value="Unassembled WGS sequence"/>
</dbReference>
<dbReference type="PANTHER" id="PTHR43669:SF3">
    <property type="entry name" value="ALCOHOL DEHYDROGENASE, PUTATIVE (AFU_ORTHOLOGUE AFUA_3G03445)-RELATED"/>
    <property type="match status" value="1"/>
</dbReference>
<dbReference type="Gene3D" id="3.40.50.720">
    <property type="entry name" value="NAD(P)-binding Rossmann-like Domain"/>
    <property type="match status" value="1"/>
</dbReference>
<proteinExistence type="inferred from homology"/>
<evidence type="ECO:0000313" key="3">
    <source>
        <dbReference type="EMBL" id="SNQ45300.1"/>
    </source>
</evidence>
<evidence type="ECO:0008006" key="5">
    <source>
        <dbReference type="Google" id="ProtNLM"/>
    </source>
</evidence>
<organism evidence="3 4">
    <name type="scientific">Frankia canadensis</name>
    <dbReference type="NCBI Taxonomy" id="1836972"/>
    <lineage>
        <taxon>Bacteria</taxon>
        <taxon>Bacillati</taxon>
        <taxon>Actinomycetota</taxon>
        <taxon>Actinomycetes</taxon>
        <taxon>Frankiales</taxon>
        <taxon>Frankiaceae</taxon>
        <taxon>Frankia</taxon>
    </lineage>
</organism>
<accession>A0A2I2KHZ9</accession>
<dbReference type="InterPro" id="IPR036291">
    <property type="entry name" value="NAD(P)-bd_dom_sf"/>
</dbReference>
<dbReference type="Pfam" id="PF00106">
    <property type="entry name" value="adh_short"/>
    <property type="match status" value="1"/>
</dbReference>
<evidence type="ECO:0000256" key="1">
    <source>
        <dbReference type="ARBA" id="ARBA00006484"/>
    </source>
</evidence>
<keyword evidence="4" id="KW-1185">Reference proteome</keyword>
<dbReference type="InterPro" id="IPR002347">
    <property type="entry name" value="SDR_fam"/>
</dbReference>
<dbReference type="SUPFAM" id="SSF51735">
    <property type="entry name" value="NAD(P)-binding Rossmann-fold domains"/>
    <property type="match status" value="1"/>
</dbReference>
<dbReference type="PRINTS" id="PR00081">
    <property type="entry name" value="GDHRDH"/>
</dbReference>
<dbReference type="CDD" id="cd05233">
    <property type="entry name" value="SDR_c"/>
    <property type="match status" value="1"/>
</dbReference>
<evidence type="ECO:0000313" key="4">
    <source>
        <dbReference type="Proteomes" id="UP000234331"/>
    </source>
</evidence>
<name>A0A2I2KHZ9_9ACTN</name>
<sequence>MTTASETTPAPDWSGLGVLVTGGAAGIGLALGRAAAVRGASVVLADIEPDVAEQAAVKLRADGFDVTSLACDVTDYDAVTAAVAEATARMGGLNLLCANAGVGGSTGIADLTVEEFTWIMQVNLFGVFHAVRASVAALQASAAAGALAHILITGSENSLGIPEYVPPMTSYQTSKHALLGFTDAVRRDLAASGVGATLLCPSYVVTEGWNAKRNRPARFGGPEYNDPSRREALRKLGQDPDEVARMALAGVDERAEIVVTRETSKACADARHRVVEAAFARLAATTSPE</sequence>
<protein>
    <recommendedName>
        <fullName evidence="5">Short-chain dehydrogenase</fullName>
    </recommendedName>
</protein>
<dbReference type="GO" id="GO:0016491">
    <property type="term" value="F:oxidoreductase activity"/>
    <property type="evidence" value="ECO:0007669"/>
    <property type="project" value="UniProtKB-KW"/>
</dbReference>